<feature type="non-terminal residue" evidence="1">
    <location>
        <position position="1"/>
    </location>
</feature>
<gene>
    <name evidence="1" type="ORF">MYCIT1_LOCUS8462</name>
</gene>
<dbReference type="AlphaFoldDB" id="A0AAD2H1Y0"/>
<sequence>DCQHINRRLLGHPFKLLCPINTFQPAHPILRKLLDLRPQLRLVQAKVIHRPDPQDAVPRPRRPDAVHQRPARRAEVVRHRVALARHGAALRVRREVLAAADVRQVRVRDGEVGREHGRGDLAAVGAVAHECVDEPRAFGWLWRLRC</sequence>
<accession>A0AAD2H1Y0</accession>
<protein>
    <submittedName>
        <fullName evidence="1">Uncharacterized protein</fullName>
    </submittedName>
</protein>
<comment type="caution">
    <text evidence="1">The sequence shown here is derived from an EMBL/GenBank/DDBJ whole genome shotgun (WGS) entry which is preliminary data.</text>
</comment>
<proteinExistence type="predicted"/>
<dbReference type="EMBL" id="CAVNYO010000110">
    <property type="protein sequence ID" value="CAK5266600.1"/>
    <property type="molecule type" value="Genomic_DNA"/>
</dbReference>
<reference evidence="1" key="1">
    <citation type="submission" date="2023-11" db="EMBL/GenBank/DDBJ databases">
        <authorList>
            <person name="De Vega J J."/>
            <person name="De Vega J J."/>
        </authorList>
    </citation>
    <scope>NUCLEOTIDE SEQUENCE</scope>
</reference>
<keyword evidence="2" id="KW-1185">Reference proteome</keyword>
<evidence type="ECO:0000313" key="1">
    <source>
        <dbReference type="EMBL" id="CAK5266600.1"/>
    </source>
</evidence>
<evidence type="ECO:0000313" key="2">
    <source>
        <dbReference type="Proteomes" id="UP001295794"/>
    </source>
</evidence>
<dbReference type="Proteomes" id="UP001295794">
    <property type="component" value="Unassembled WGS sequence"/>
</dbReference>
<name>A0AAD2H1Y0_9AGAR</name>
<organism evidence="1 2">
    <name type="scientific">Mycena citricolor</name>
    <dbReference type="NCBI Taxonomy" id="2018698"/>
    <lineage>
        <taxon>Eukaryota</taxon>
        <taxon>Fungi</taxon>
        <taxon>Dikarya</taxon>
        <taxon>Basidiomycota</taxon>
        <taxon>Agaricomycotina</taxon>
        <taxon>Agaricomycetes</taxon>
        <taxon>Agaricomycetidae</taxon>
        <taxon>Agaricales</taxon>
        <taxon>Marasmiineae</taxon>
        <taxon>Mycenaceae</taxon>
        <taxon>Mycena</taxon>
    </lineage>
</organism>